<evidence type="ECO:0000313" key="2">
    <source>
        <dbReference type="EMBL" id="PWN55988.1"/>
    </source>
</evidence>
<feature type="transmembrane region" description="Helical" evidence="1">
    <location>
        <begin position="6"/>
        <end position="22"/>
    </location>
</feature>
<name>A0A363UKP3_9GAMM</name>
<gene>
    <name evidence="2" type="ORF">DEH80_09205</name>
</gene>
<dbReference type="EMBL" id="QEQK01000007">
    <property type="protein sequence ID" value="PWN55988.1"/>
    <property type="molecule type" value="Genomic_DNA"/>
</dbReference>
<protein>
    <submittedName>
        <fullName evidence="2">Uncharacterized protein</fullName>
    </submittedName>
</protein>
<feature type="transmembrane region" description="Helical" evidence="1">
    <location>
        <begin position="55"/>
        <end position="76"/>
    </location>
</feature>
<evidence type="ECO:0000313" key="3">
    <source>
        <dbReference type="Proteomes" id="UP000251800"/>
    </source>
</evidence>
<keyword evidence="1" id="KW-1133">Transmembrane helix</keyword>
<accession>A0A363UKP3</accession>
<dbReference type="AlphaFoldDB" id="A0A363UKP3"/>
<reference evidence="2 3" key="1">
    <citation type="submission" date="2018-05" db="EMBL/GenBank/DDBJ databases">
        <title>Abyssibacter profundi OUC007T gen. nov., sp. nov, a marine bacterium isolated from seawater of the Mariana Trench.</title>
        <authorList>
            <person name="Zhou S."/>
        </authorList>
    </citation>
    <scope>NUCLEOTIDE SEQUENCE [LARGE SCALE GENOMIC DNA]</scope>
    <source>
        <strain evidence="2 3">OUC007</strain>
    </source>
</reference>
<keyword evidence="1" id="KW-0472">Membrane</keyword>
<feature type="transmembrane region" description="Helical" evidence="1">
    <location>
        <begin position="29"/>
        <end position="49"/>
    </location>
</feature>
<organism evidence="2 3">
    <name type="scientific">Abyssibacter profundi</name>
    <dbReference type="NCBI Taxonomy" id="2182787"/>
    <lineage>
        <taxon>Bacteria</taxon>
        <taxon>Pseudomonadati</taxon>
        <taxon>Pseudomonadota</taxon>
        <taxon>Gammaproteobacteria</taxon>
        <taxon>Chromatiales</taxon>
        <taxon>Oceanococcaceae</taxon>
        <taxon>Abyssibacter</taxon>
    </lineage>
</organism>
<dbReference type="Proteomes" id="UP000251800">
    <property type="component" value="Unassembled WGS sequence"/>
</dbReference>
<sequence>MLAVTGMLLAAVAGVILLAWTDESPTRSWLRVGHVVLGVLTLTLVLVGAHDAGVSAQGALIGLVGFTTATGGTLFRQRMKQVTRRRRALTAHVALGALSLFALLALAGGLA</sequence>
<keyword evidence="3" id="KW-1185">Reference proteome</keyword>
<evidence type="ECO:0000256" key="1">
    <source>
        <dbReference type="SAM" id="Phobius"/>
    </source>
</evidence>
<comment type="caution">
    <text evidence="2">The sequence shown here is derived from an EMBL/GenBank/DDBJ whole genome shotgun (WGS) entry which is preliminary data.</text>
</comment>
<proteinExistence type="predicted"/>
<keyword evidence="1" id="KW-0812">Transmembrane</keyword>
<feature type="transmembrane region" description="Helical" evidence="1">
    <location>
        <begin position="88"/>
        <end position="110"/>
    </location>
</feature>